<proteinExistence type="predicted"/>
<dbReference type="Pfam" id="PF10035">
    <property type="entry name" value="DUF2179"/>
    <property type="match status" value="1"/>
</dbReference>
<evidence type="ECO:0000256" key="3">
    <source>
        <dbReference type="ARBA" id="ARBA00022692"/>
    </source>
</evidence>
<reference evidence="8 9" key="1">
    <citation type="submission" date="2022-08" db="EMBL/GenBank/DDBJ databases">
        <title>Aerococcaceae sp. nov isolated from spoiled eye mask.</title>
        <authorList>
            <person name="Zhou G."/>
            <person name="Xie X.-B."/>
            <person name="Shi Q.-S."/>
            <person name="Wang Y.-S."/>
            <person name="Wen X."/>
            <person name="Peng H."/>
            <person name="Yang X.-J."/>
            <person name="Tao H.-B."/>
            <person name="Huang X.-M."/>
        </authorList>
    </citation>
    <scope>NUCLEOTIDE SEQUENCE [LARGE SCALE GENOMIC DNA]</scope>
    <source>
        <strain evidence="9">DM20194951</strain>
    </source>
</reference>
<feature type="transmembrane region" description="Helical" evidence="6">
    <location>
        <begin position="12"/>
        <end position="35"/>
    </location>
</feature>
<feature type="domain" description="DUF2179" evidence="7">
    <location>
        <begin position="231"/>
        <end position="285"/>
    </location>
</feature>
<dbReference type="Pfam" id="PF02588">
    <property type="entry name" value="YitT_membrane"/>
    <property type="match status" value="1"/>
</dbReference>
<dbReference type="RefSeq" id="WP_313793612.1">
    <property type="nucleotide sequence ID" value="NZ_CP102453.1"/>
</dbReference>
<evidence type="ECO:0000256" key="4">
    <source>
        <dbReference type="ARBA" id="ARBA00022989"/>
    </source>
</evidence>
<keyword evidence="9" id="KW-1185">Reference proteome</keyword>
<evidence type="ECO:0000313" key="8">
    <source>
        <dbReference type="EMBL" id="UUX34109.1"/>
    </source>
</evidence>
<dbReference type="InterPro" id="IPR019264">
    <property type="entry name" value="DUF2179"/>
</dbReference>
<feature type="transmembrane region" description="Helical" evidence="6">
    <location>
        <begin position="161"/>
        <end position="194"/>
    </location>
</feature>
<dbReference type="PANTHER" id="PTHR33545">
    <property type="entry name" value="UPF0750 MEMBRANE PROTEIN YITT-RELATED"/>
    <property type="match status" value="1"/>
</dbReference>
<evidence type="ECO:0000256" key="2">
    <source>
        <dbReference type="ARBA" id="ARBA00022475"/>
    </source>
</evidence>
<keyword evidence="5 6" id="KW-0472">Membrane</keyword>
<gene>
    <name evidence="8" type="ORF">NRE15_00110</name>
</gene>
<evidence type="ECO:0000256" key="1">
    <source>
        <dbReference type="ARBA" id="ARBA00004651"/>
    </source>
</evidence>
<keyword evidence="3 6" id="KW-0812">Transmembrane</keyword>
<dbReference type="InterPro" id="IPR051461">
    <property type="entry name" value="UPF0750_membrane"/>
</dbReference>
<name>A0ABY5P6D3_9LACT</name>
<keyword evidence="4 6" id="KW-1133">Transmembrane helix</keyword>
<dbReference type="Gene3D" id="3.30.70.120">
    <property type="match status" value="1"/>
</dbReference>
<dbReference type="PIRSF" id="PIRSF006483">
    <property type="entry name" value="Membrane_protein_YitT"/>
    <property type="match status" value="1"/>
</dbReference>
<feature type="transmembrane region" description="Helical" evidence="6">
    <location>
        <begin position="91"/>
        <end position="112"/>
    </location>
</feature>
<dbReference type="EMBL" id="CP102453">
    <property type="protein sequence ID" value="UUX34109.1"/>
    <property type="molecule type" value="Genomic_DNA"/>
</dbReference>
<accession>A0ABY5P6D3</accession>
<sequence length="308" mass="34218">MINQYLSNNPKANFVFQLIIALFSATCFGVALNMFYIPGNVYSSGVTGLAQLLAYFTQQTPFGHILNTANLYFLLNVPLLILSWLKLGRHFTLMTILVVILTTIMTNVIPTVGVSQEPLLNAIIGGVISGIGAGTVIKYGMSGGGLDILTIYLSRVTSMNVGSLTFLINLIVIFGSGILFNWEVALFSLIAIYVSGRMIDTIHTNEQRLTVFIVTNNTTEMLRNIHQRLVRGVTILDGRGGYTGENRDVLMVVINRYELHSLQLIIAETDPKAFVNIIQSTKVIGHYLNKTQQLEMREEVRLREQMIV</sequence>
<dbReference type="CDD" id="cd16380">
    <property type="entry name" value="YitT_C"/>
    <property type="match status" value="1"/>
</dbReference>
<organism evidence="8 9">
    <name type="scientific">Fundicoccus culcitae</name>
    <dbReference type="NCBI Taxonomy" id="2969821"/>
    <lineage>
        <taxon>Bacteria</taxon>
        <taxon>Bacillati</taxon>
        <taxon>Bacillota</taxon>
        <taxon>Bacilli</taxon>
        <taxon>Lactobacillales</taxon>
        <taxon>Aerococcaceae</taxon>
        <taxon>Fundicoccus</taxon>
    </lineage>
</organism>
<evidence type="ECO:0000256" key="6">
    <source>
        <dbReference type="SAM" id="Phobius"/>
    </source>
</evidence>
<evidence type="ECO:0000259" key="7">
    <source>
        <dbReference type="Pfam" id="PF10035"/>
    </source>
</evidence>
<feature type="transmembrane region" description="Helical" evidence="6">
    <location>
        <begin position="69"/>
        <end position="85"/>
    </location>
</feature>
<keyword evidence="2" id="KW-1003">Cell membrane</keyword>
<dbReference type="Proteomes" id="UP001315967">
    <property type="component" value="Chromosome"/>
</dbReference>
<dbReference type="InterPro" id="IPR003740">
    <property type="entry name" value="YitT"/>
</dbReference>
<evidence type="ECO:0000256" key="5">
    <source>
        <dbReference type="ARBA" id="ARBA00023136"/>
    </source>
</evidence>
<protein>
    <submittedName>
        <fullName evidence="8">YitT family protein</fullName>
    </submittedName>
</protein>
<dbReference type="InterPro" id="IPR015867">
    <property type="entry name" value="N-reg_PII/ATP_PRibTrfase_C"/>
</dbReference>
<dbReference type="PANTHER" id="PTHR33545:SF5">
    <property type="entry name" value="UPF0750 MEMBRANE PROTEIN YITT"/>
    <property type="match status" value="1"/>
</dbReference>
<comment type="subcellular location">
    <subcellularLocation>
        <location evidence="1">Cell membrane</location>
        <topology evidence="1">Multi-pass membrane protein</topology>
    </subcellularLocation>
</comment>
<feature type="transmembrane region" description="Helical" evidence="6">
    <location>
        <begin position="119"/>
        <end position="141"/>
    </location>
</feature>
<evidence type="ECO:0000313" key="9">
    <source>
        <dbReference type="Proteomes" id="UP001315967"/>
    </source>
</evidence>